<dbReference type="OrthoDB" id="5647188at2"/>
<dbReference type="RefSeq" id="WP_160149902.1">
    <property type="nucleotide sequence ID" value="NZ_CAAAHO010000005.1"/>
</dbReference>
<keyword evidence="2" id="KW-1185">Reference proteome</keyword>
<organism evidence="1 2">
    <name type="scientific">Legionella beliardensis</name>
    <dbReference type="NCBI Taxonomy" id="91822"/>
    <lineage>
        <taxon>Bacteria</taxon>
        <taxon>Pseudomonadati</taxon>
        <taxon>Pseudomonadota</taxon>
        <taxon>Gammaproteobacteria</taxon>
        <taxon>Legionellales</taxon>
        <taxon>Legionellaceae</taxon>
        <taxon>Legionella</taxon>
    </lineage>
</organism>
<sequence length="56" mass="6506">MKWIALFPMIFLTACGYYNSEVVDYREVVVTPPPYHSVTVVDEEPVNVTTTEIDYY</sequence>
<gene>
    <name evidence="1" type="ORF">NCTC13315_02536</name>
</gene>
<accession>A0A378I5H3</accession>
<evidence type="ECO:0008006" key="3">
    <source>
        <dbReference type="Google" id="ProtNLM"/>
    </source>
</evidence>
<protein>
    <recommendedName>
        <fullName evidence="3">Lipoprotein</fullName>
    </recommendedName>
</protein>
<name>A0A378I5H3_9GAMM</name>
<dbReference type="EMBL" id="UGNV01000001">
    <property type="protein sequence ID" value="STX29975.1"/>
    <property type="molecule type" value="Genomic_DNA"/>
</dbReference>
<evidence type="ECO:0000313" key="2">
    <source>
        <dbReference type="Proteomes" id="UP000254968"/>
    </source>
</evidence>
<dbReference type="Proteomes" id="UP000254968">
    <property type="component" value="Unassembled WGS sequence"/>
</dbReference>
<proteinExistence type="predicted"/>
<dbReference type="PROSITE" id="PS51257">
    <property type="entry name" value="PROKAR_LIPOPROTEIN"/>
    <property type="match status" value="1"/>
</dbReference>
<reference evidence="1 2" key="1">
    <citation type="submission" date="2018-06" db="EMBL/GenBank/DDBJ databases">
        <authorList>
            <consortium name="Pathogen Informatics"/>
            <person name="Doyle S."/>
        </authorList>
    </citation>
    <scope>NUCLEOTIDE SEQUENCE [LARGE SCALE GENOMIC DNA]</scope>
    <source>
        <strain evidence="1 2">NCTC13315</strain>
    </source>
</reference>
<evidence type="ECO:0000313" key="1">
    <source>
        <dbReference type="EMBL" id="STX29975.1"/>
    </source>
</evidence>
<dbReference type="AlphaFoldDB" id="A0A378I5H3"/>